<keyword evidence="2" id="KW-0378">Hydrolase</keyword>
<dbReference type="Pfam" id="PF00271">
    <property type="entry name" value="Helicase_C"/>
    <property type="match status" value="1"/>
</dbReference>
<feature type="domain" description="Helicase C-terminal" evidence="6">
    <location>
        <begin position="674"/>
        <end position="875"/>
    </location>
</feature>
<name>A0A8J6TDW1_9BACT</name>
<accession>A0A8J6TDW1</accession>
<evidence type="ECO:0000313" key="8">
    <source>
        <dbReference type="Proteomes" id="UP000599024"/>
    </source>
</evidence>
<dbReference type="AlphaFoldDB" id="A0A8J6TDW1"/>
<evidence type="ECO:0000313" key="7">
    <source>
        <dbReference type="EMBL" id="MBC8208822.1"/>
    </source>
</evidence>
<dbReference type="GO" id="GO:0004386">
    <property type="term" value="F:helicase activity"/>
    <property type="evidence" value="ECO:0007669"/>
    <property type="project" value="UniProtKB-KW"/>
</dbReference>
<keyword evidence="1" id="KW-0547">Nucleotide-binding</keyword>
<dbReference type="InterPro" id="IPR049730">
    <property type="entry name" value="SNF2/RAD54-like_C"/>
</dbReference>
<evidence type="ECO:0000259" key="6">
    <source>
        <dbReference type="PROSITE" id="PS51194"/>
    </source>
</evidence>
<dbReference type="CDD" id="cd18011">
    <property type="entry name" value="DEXDc_RapA"/>
    <property type="match status" value="1"/>
</dbReference>
<reference evidence="7 8" key="1">
    <citation type="submission" date="2020-08" db="EMBL/GenBank/DDBJ databases">
        <title>Bridging the membrane lipid divide: bacteria of the FCB group superphylum have the potential to synthesize archaeal ether lipids.</title>
        <authorList>
            <person name="Villanueva L."/>
            <person name="Von Meijenfeldt F.A.B."/>
            <person name="Westbye A.B."/>
            <person name="Yadav S."/>
            <person name="Hopmans E.C."/>
            <person name="Dutilh B.E."/>
            <person name="Sinninghe Damste J.S."/>
        </authorList>
    </citation>
    <scope>NUCLEOTIDE SEQUENCE [LARGE SCALE GENOMIC DNA]</scope>
    <source>
        <strain evidence="7">NIOZ-UU81</strain>
    </source>
</reference>
<dbReference type="GO" id="GO:0006281">
    <property type="term" value="P:DNA repair"/>
    <property type="evidence" value="ECO:0007669"/>
    <property type="project" value="TreeGrafter"/>
</dbReference>
<sequence length="1077" mass="123454">MKLLDNKKTGKVGDVVRDSLNKGSKLSVLSGLFSLYAFEALKKELSRVDSVRLLVTKLLPAGAKKEHEQTVSLTGNQFERRFRNQLSNQRIARECAEWLKNKAEVKASLLPHSISQNLIHIENSSTSTAIQGSSDFTGSGMGFCESAHFDMNTLLTDQESTTALLQWFDSIWLDPKTVKEAKQQLLDSLDIIGKDNSPQFIYFYIIYNIFNDFASELDEEKIIRTKTGIKDTTIWNKLYKFQSDGAMGAIDKLERYNGCIIADSVGLGKTFEALAVIKYYELRNDRVLVLCPKKLRDNWTVYTINDKRNLLSSDRFNYDVLNHTDLTRVSGKSGEINLATLNWGNYDLIVIDESHNFRNNNPRKDGLTRYSKLMQDIIRSGVKTKVLMLSATPVNNRMNDLKNQVAFITEGIDTAFQEQGIANIDQTLIKAQKKFNQWLGLPEEERNVDALLDMMNFDYFKLLDLLTIARSRKHIEKYYDIAEIGKFPERLKPLNVKSDIDAKNLYPPLKEVNRWIRKLNLSAYSPLKYVRVEKREEYDRKYDIQVHGGKSVFRQVDREQSLIHLMRVNILKRMESSVNSFTLTVQKLLRNVEGLLVKLDNHDATDISELSIEDIETDNPEFDDFLIGNKVKVLIKDLDLVRWKQELEEDKERLSELLHDAEVIDPARDAKLIGLKELIAQKCRQSINPNNKKVCIFTAFADTATYLYNLISPWAKQELCIHSALITGTGTNKTTMPGIRTDLHSLLTSFSPISKERDKVEDTISEEIDLLIATDCISEGQNLQDCDYLVNYDIHWNPVRIIQRFGRIDRLASRNQAIQLVNFWPNMELDEYINLEARVSGRMVLLDISATGEENVIEFDAKKMNDLDYRRKQLEQLQENVIDLEEMSGGISITDLTLNDFRMDLSDYMKSNLDTLAQTPFGTHACHKLIDVDLDDPDLEPGVIFCLKDMVGKAQVDPSYALAPYYLVYVTDQGQVKHTFTQSKRVMDILKKQCKPGQEPEKQALQLFNQRTDEGRNMRHYRELLEVAVTSITRKHEEKGVESLFSRGGTVLSQDSFQGMNDFEVVGWLAILADQEQ</sequence>
<dbReference type="Gene3D" id="3.40.50.10810">
    <property type="entry name" value="Tandem AAA-ATPase domain"/>
    <property type="match status" value="1"/>
</dbReference>
<dbReference type="EMBL" id="JACNLK010000054">
    <property type="protein sequence ID" value="MBC8208822.1"/>
    <property type="molecule type" value="Genomic_DNA"/>
</dbReference>
<dbReference type="Gene3D" id="3.40.50.300">
    <property type="entry name" value="P-loop containing nucleotide triphosphate hydrolases"/>
    <property type="match status" value="1"/>
</dbReference>
<evidence type="ECO:0000256" key="3">
    <source>
        <dbReference type="ARBA" id="ARBA00022806"/>
    </source>
</evidence>
<dbReference type="GO" id="GO:0016787">
    <property type="term" value="F:hydrolase activity"/>
    <property type="evidence" value="ECO:0007669"/>
    <property type="project" value="UniProtKB-KW"/>
</dbReference>
<evidence type="ECO:0000256" key="4">
    <source>
        <dbReference type="ARBA" id="ARBA00022840"/>
    </source>
</evidence>
<dbReference type="CDD" id="cd18793">
    <property type="entry name" value="SF2_C_SNF"/>
    <property type="match status" value="1"/>
</dbReference>
<dbReference type="Pfam" id="PF00176">
    <property type="entry name" value="SNF2-rel_dom"/>
    <property type="match status" value="1"/>
</dbReference>
<feature type="domain" description="Helicase ATP-binding" evidence="5">
    <location>
        <begin position="250"/>
        <end position="411"/>
    </location>
</feature>
<dbReference type="GO" id="GO:0031297">
    <property type="term" value="P:replication fork processing"/>
    <property type="evidence" value="ECO:0007669"/>
    <property type="project" value="TreeGrafter"/>
</dbReference>
<evidence type="ECO:0000256" key="2">
    <source>
        <dbReference type="ARBA" id="ARBA00022801"/>
    </source>
</evidence>
<dbReference type="InterPro" id="IPR001650">
    <property type="entry name" value="Helicase_C-like"/>
</dbReference>
<protein>
    <submittedName>
        <fullName evidence="7">DEAD/DEAH box helicase family protein</fullName>
    </submittedName>
</protein>
<dbReference type="Proteomes" id="UP000599024">
    <property type="component" value="Unassembled WGS sequence"/>
</dbReference>
<keyword evidence="3 7" id="KW-0347">Helicase</keyword>
<organism evidence="7 8">
    <name type="scientific">Candidatus Desulfatifera sulfidica</name>
    <dbReference type="NCBI Taxonomy" id="2841691"/>
    <lineage>
        <taxon>Bacteria</taxon>
        <taxon>Pseudomonadati</taxon>
        <taxon>Thermodesulfobacteriota</taxon>
        <taxon>Desulfobulbia</taxon>
        <taxon>Desulfobulbales</taxon>
        <taxon>Desulfobulbaceae</taxon>
        <taxon>Candidatus Desulfatifera</taxon>
    </lineage>
</organism>
<dbReference type="GO" id="GO:0005524">
    <property type="term" value="F:ATP binding"/>
    <property type="evidence" value="ECO:0007669"/>
    <property type="project" value="UniProtKB-KW"/>
</dbReference>
<dbReference type="CDD" id="cd10311">
    <property type="entry name" value="PLDc_N_DEXD_c"/>
    <property type="match status" value="1"/>
</dbReference>
<gene>
    <name evidence="7" type="ORF">H8E79_06610</name>
</gene>
<dbReference type="InterPro" id="IPR014001">
    <property type="entry name" value="Helicase_ATP-bd"/>
</dbReference>
<dbReference type="SMART" id="SM00490">
    <property type="entry name" value="HELICc"/>
    <property type="match status" value="1"/>
</dbReference>
<comment type="caution">
    <text evidence="7">The sequence shown here is derived from an EMBL/GenBank/DDBJ whole genome shotgun (WGS) entry which is preliminary data.</text>
</comment>
<dbReference type="InterPro" id="IPR057342">
    <property type="entry name" value="DEXDc_RapA"/>
</dbReference>
<evidence type="ECO:0000259" key="5">
    <source>
        <dbReference type="PROSITE" id="PS51192"/>
    </source>
</evidence>
<dbReference type="InterPro" id="IPR027417">
    <property type="entry name" value="P-loop_NTPase"/>
</dbReference>
<dbReference type="PANTHER" id="PTHR45766:SF6">
    <property type="entry name" value="SWI_SNF-RELATED MATRIX-ASSOCIATED ACTIN-DEPENDENT REGULATOR OF CHROMATIN SUBFAMILY A-LIKE PROTEIN 1"/>
    <property type="match status" value="1"/>
</dbReference>
<dbReference type="PANTHER" id="PTHR45766">
    <property type="entry name" value="DNA ANNEALING HELICASE AND ENDONUCLEASE ZRANB3 FAMILY MEMBER"/>
    <property type="match status" value="1"/>
</dbReference>
<evidence type="ECO:0000256" key="1">
    <source>
        <dbReference type="ARBA" id="ARBA00022741"/>
    </source>
</evidence>
<proteinExistence type="predicted"/>
<dbReference type="PROSITE" id="PS51194">
    <property type="entry name" value="HELICASE_CTER"/>
    <property type="match status" value="1"/>
</dbReference>
<dbReference type="SMART" id="SM00487">
    <property type="entry name" value="DEXDc"/>
    <property type="match status" value="1"/>
</dbReference>
<keyword evidence="4" id="KW-0067">ATP-binding</keyword>
<dbReference type="InterPro" id="IPR038718">
    <property type="entry name" value="SNF2-like_sf"/>
</dbReference>
<dbReference type="SUPFAM" id="SSF52540">
    <property type="entry name" value="P-loop containing nucleoside triphosphate hydrolases"/>
    <property type="match status" value="1"/>
</dbReference>
<dbReference type="PROSITE" id="PS51192">
    <property type="entry name" value="HELICASE_ATP_BIND_1"/>
    <property type="match status" value="1"/>
</dbReference>
<dbReference type="InterPro" id="IPR000330">
    <property type="entry name" value="SNF2_N"/>
</dbReference>